<reference evidence="1" key="1">
    <citation type="journal article" date="2014" name="Nat. Commun.">
        <title>The tobacco genome sequence and its comparison with those of tomato and potato.</title>
        <authorList>
            <person name="Sierro N."/>
            <person name="Battey J.N."/>
            <person name="Ouadi S."/>
            <person name="Bakaher N."/>
            <person name="Bovet L."/>
            <person name="Willig A."/>
            <person name="Goepfert S."/>
            <person name="Peitsch M.C."/>
            <person name="Ivanov N.V."/>
        </authorList>
    </citation>
    <scope>NUCLEOTIDE SEQUENCE [LARGE SCALE GENOMIC DNA]</scope>
</reference>
<accession>A0AC58SY07</accession>
<protein>
    <submittedName>
        <fullName evidence="2">Uncharacterized protein LOC142171383 isoform X1</fullName>
    </submittedName>
</protein>
<dbReference type="RefSeq" id="XP_075089849.1">
    <property type="nucleotide sequence ID" value="XM_075233748.1"/>
</dbReference>
<organism evidence="1 2">
    <name type="scientific">Nicotiana tabacum</name>
    <name type="common">Common tobacco</name>
    <dbReference type="NCBI Taxonomy" id="4097"/>
    <lineage>
        <taxon>Eukaryota</taxon>
        <taxon>Viridiplantae</taxon>
        <taxon>Streptophyta</taxon>
        <taxon>Embryophyta</taxon>
        <taxon>Tracheophyta</taxon>
        <taxon>Spermatophyta</taxon>
        <taxon>Magnoliopsida</taxon>
        <taxon>eudicotyledons</taxon>
        <taxon>Gunneridae</taxon>
        <taxon>Pentapetalae</taxon>
        <taxon>asterids</taxon>
        <taxon>lamiids</taxon>
        <taxon>Solanales</taxon>
        <taxon>Solanaceae</taxon>
        <taxon>Nicotianoideae</taxon>
        <taxon>Nicotianeae</taxon>
        <taxon>Nicotiana</taxon>
    </lineage>
</organism>
<keyword evidence="1" id="KW-1185">Reference proteome</keyword>
<reference evidence="2" key="2">
    <citation type="submission" date="2025-08" db="UniProtKB">
        <authorList>
            <consortium name="RefSeq"/>
        </authorList>
    </citation>
    <scope>IDENTIFICATION</scope>
    <source>
        <tissue evidence="2">Leaf</tissue>
    </source>
</reference>
<evidence type="ECO:0000313" key="2">
    <source>
        <dbReference type="RefSeq" id="XP_075089849.1"/>
    </source>
</evidence>
<dbReference type="Proteomes" id="UP000790787">
    <property type="component" value="Chromosome 17"/>
</dbReference>
<name>A0AC58SY07_TOBAC</name>
<evidence type="ECO:0000313" key="1">
    <source>
        <dbReference type="Proteomes" id="UP000790787"/>
    </source>
</evidence>
<gene>
    <name evidence="2" type="primary">LOC142171383</name>
</gene>
<sequence length="403" mass="44512">MYIADLGGKKTTRTGQDLMVSNSTTTRSLSSQKIAHPISSITSCPSYKTSAYARKRRETRKSELSASISSSITPTRSSTKSKTFKNLLSSSMEIHHSSNKPPLSTTSSWSVKLSSSTSNTNVARSDSKFGLNMTFGPTQNVSSSSELTGSVDSVPRKNSQPSGLRMPSPKIGFFDEDKSLVLTLGRNLYQSQKQGIAASISKSAEASSKVKRARSSQVEPRYAVPVHKGKDGSDIRFVHQTDKYLEIDTKICSKLRKVGLNSSLRADERLVVKGILQTKLRSERMVTKNDKGVSTTISITPQCQASRDRLYESSLSMSLHLTLSRDEGISGPSKLREQENEVNDLSRYMELIDLKDGEETQLKQRKSFPHKRSPLVENKPVCNRYVVLESSLLSSKGKDKENN</sequence>
<proteinExistence type="predicted"/>